<dbReference type="InterPro" id="IPR013078">
    <property type="entry name" value="His_Pase_superF_clade-1"/>
</dbReference>
<dbReference type="InterPro" id="IPR029033">
    <property type="entry name" value="His_PPase_superfam"/>
</dbReference>
<proteinExistence type="predicted"/>
<dbReference type="PANTHER" id="PTHR48100:SF15">
    <property type="entry name" value="SEDOHEPTULOSE 1,7-BISPHOSPHATASE"/>
    <property type="match status" value="1"/>
</dbReference>
<accession>A0ABY6AU31</accession>
<name>A0ABY6AU31_9BURK</name>
<protein>
    <submittedName>
        <fullName evidence="1">Histidine phosphatase family protein</fullName>
    </submittedName>
</protein>
<dbReference type="InterPro" id="IPR050275">
    <property type="entry name" value="PGM_Phosphatase"/>
</dbReference>
<dbReference type="Gene3D" id="3.40.50.1240">
    <property type="entry name" value="Phosphoglycerate mutase-like"/>
    <property type="match status" value="1"/>
</dbReference>
<dbReference type="SUPFAM" id="SSF53254">
    <property type="entry name" value="Phosphoglycerate mutase-like"/>
    <property type="match status" value="1"/>
</dbReference>
<dbReference type="PANTHER" id="PTHR48100">
    <property type="entry name" value="BROAD-SPECIFICITY PHOSPHATASE YOR283W-RELATED"/>
    <property type="match status" value="1"/>
</dbReference>
<dbReference type="SMART" id="SM00855">
    <property type="entry name" value="PGAM"/>
    <property type="match status" value="1"/>
</dbReference>
<gene>
    <name evidence="1" type="ORF">N4261_13450</name>
</gene>
<sequence>MRTSDMDICLVRHGETDWSLTGQHTGITDLGLTHHGQAQARRLAPRLRQLGIDHVRVSPRLRAQQTCALAGFADRSEIDPDLAEWDYGAYEGRRTVDILREVPDWDIWRDGCPGGETPEAVQHRIDRLLLRLARLSGRVALFAHGQLGAALAARWIGLPVSAGQHFSLQTASVSLLGVDPRRPDRRRIDLWNEAPPAEGKDGAA</sequence>
<organism evidence="1 2">
    <name type="scientific">Roseateles amylovorans</name>
    <dbReference type="NCBI Taxonomy" id="2978473"/>
    <lineage>
        <taxon>Bacteria</taxon>
        <taxon>Pseudomonadati</taxon>
        <taxon>Pseudomonadota</taxon>
        <taxon>Betaproteobacteria</taxon>
        <taxon>Burkholderiales</taxon>
        <taxon>Sphaerotilaceae</taxon>
        <taxon>Roseateles</taxon>
    </lineage>
</organism>
<keyword evidence="2" id="KW-1185">Reference proteome</keyword>
<dbReference type="Proteomes" id="UP001064933">
    <property type="component" value="Chromosome"/>
</dbReference>
<dbReference type="Pfam" id="PF00300">
    <property type="entry name" value="His_Phos_1"/>
    <property type="match status" value="1"/>
</dbReference>
<reference evidence="1" key="1">
    <citation type="submission" date="2022-10" db="EMBL/GenBank/DDBJ databases">
        <title>Characterization and whole genome sequencing of a new Roseateles species, isolated from fresh water.</title>
        <authorList>
            <person name="Guliayeva D.Y."/>
            <person name="Akhremchuk A.E."/>
            <person name="Sikolenko M.A."/>
            <person name="Valentovich L.N."/>
            <person name="Sidarenka A.V."/>
        </authorList>
    </citation>
    <scope>NUCLEOTIDE SEQUENCE</scope>
    <source>
        <strain evidence="1">BIM B-1768</strain>
    </source>
</reference>
<dbReference type="RefSeq" id="WP_261755812.1">
    <property type="nucleotide sequence ID" value="NZ_CP104562.2"/>
</dbReference>
<evidence type="ECO:0000313" key="2">
    <source>
        <dbReference type="Proteomes" id="UP001064933"/>
    </source>
</evidence>
<evidence type="ECO:0000313" key="1">
    <source>
        <dbReference type="EMBL" id="UXH76080.1"/>
    </source>
</evidence>
<dbReference type="CDD" id="cd07067">
    <property type="entry name" value="HP_PGM_like"/>
    <property type="match status" value="1"/>
</dbReference>
<dbReference type="EMBL" id="CP104562">
    <property type="protein sequence ID" value="UXH76080.1"/>
    <property type="molecule type" value="Genomic_DNA"/>
</dbReference>